<feature type="compositionally biased region" description="Basic residues" evidence="1">
    <location>
        <begin position="1"/>
        <end position="19"/>
    </location>
</feature>
<name>A0AAW1KH24_POPJA</name>
<dbReference type="EMBL" id="JASPKY010000237">
    <property type="protein sequence ID" value="KAK9717669.1"/>
    <property type="molecule type" value="Genomic_DNA"/>
</dbReference>
<accession>A0AAW1KH24</accession>
<reference evidence="2 3" key="1">
    <citation type="journal article" date="2024" name="BMC Genomics">
        <title>De novo assembly and annotation of Popillia japonica's genome with initial clues to its potential as an invasive pest.</title>
        <authorList>
            <person name="Cucini C."/>
            <person name="Boschi S."/>
            <person name="Funari R."/>
            <person name="Cardaioli E."/>
            <person name="Iannotti N."/>
            <person name="Marturano G."/>
            <person name="Paoli F."/>
            <person name="Bruttini M."/>
            <person name="Carapelli A."/>
            <person name="Frati F."/>
            <person name="Nardi F."/>
        </authorList>
    </citation>
    <scope>NUCLEOTIDE SEQUENCE [LARGE SCALE GENOMIC DNA]</scope>
    <source>
        <strain evidence="2">DMR45628</strain>
    </source>
</reference>
<organism evidence="2 3">
    <name type="scientific">Popillia japonica</name>
    <name type="common">Japanese beetle</name>
    <dbReference type="NCBI Taxonomy" id="7064"/>
    <lineage>
        <taxon>Eukaryota</taxon>
        <taxon>Metazoa</taxon>
        <taxon>Ecdysozoa</taxon>
        <taxon>Arthropoda</taxon>
        <taxon>Hexapoda</taxon>
        <taxon>Insecta</taxon>
        <taxon>Pterygota</taxon>
        <taxon>Neoptera</taxon>
        <taxon>Endopterygota</taxon>
        <taxon>Coleoptera</taxon>
        <taxon>Polyphaga</taxon>
        <taxon>Scarabaeiformia</taxon>
        <taxon>Scarabaeidae</taxon>
        <taxon>Rutelinae</taxon>
        <taxon>Popillia</taxon>
    </lineage>
</organism>
<dbReference type="AlphaFoldDB" id="A0AAW1KH24"/>
<sequence>MKKNVVPHKFKCQNNRKRATSPPEARPVFLKRQRLTLLEDAEKAAALALPVIPTEMPVLAEEQFEEQVETSKSGFTSLDVGVQTNIKPHYRSKALQTTPSTTDTASSPFKIQTTDASISPLMQPIKKCKIVDFKVTSSSGSSFTESEEVYNPVAISENDSLSSSFKIEILKSASVPQQ</sequence>
<evidence type="ECO:0000313" key="3">
    <source>
        <dbReference type="Proteomes" id="UP001458880"/>
    </source>
</evidence>
<comment type="caution">
    <text evidence="2">The sequence shown here is derived from an EMBL/GenBank/DDBJ whole genome shotgun (WGS) entry which is preliminary data.</text>
</comment>
<dbReference type="Proteomes" id="UP001458880">
    <property type="component" value="Unassembled WGS sequence"/>
</dbReference>
<protein>
    <submittedName>
        <fullName evidence="2">Uncharacterized protein</fullName>
    </submittedName>
</protein>
<evidence type="ECO:0000256" key="1">
    <source>
        <dbReference type="SAM" id="MobiDB-lite"/>
    </source>
</evidence>
<evidence type="ECO:0000313" key="2">
    <source>
        <dbReference type="EMBL" id="KAK9717669.1"/>
    </source>
</evidence>
<feature type="region of interest" description="Disordered" evidence="1">
    <location>
        <begin position="1"/>
        <end position="25"/>
    </location>
</feature>
<gene>
    <name evidence="2" type="ORF">QE152_g23602</name>
</gene>
<keyword evidence="3" id="KW-1185">Reference proteome</keyword>
<proteinExistence type="predicted"/>